<sequence>MTTAREVELVWHDLTPRLLEVRRVHRLSPRMVRVTLGGEQLDGFCYAAPDDHVKVFFPEPGAELPVMPTLGEDGLEPPPPGAPLPIYRDYTVRHLRPEQRELDIDFALHGHGPGASWAARATPGQRIGVLGPRGSNLVPFSFDWYLLGADETALPALAAWLEQLPDGATVLAFVEVADAGEEQELTTKTAATVRWLHRDRGESLETAVPAAALPPGDGYVWIAGEASGLKPIRRHLRGLGLNRDWLEVDGYWKRGTVNLDHHEDDDE</sequence>
<gene>
    <name evidence="2" type="primary">mxcB</name>
    <name evidence="2" type="ORF">GCM10007977_004060</name>
</gene>
<evidence type="ECO:0000313" key="3">
    <source>
        <dbReference type="Proteomes" id="UP000642070"/>
    </source>
</evidence>
<proteinExistence type="predicted"/>
<dbReference type="Pfam" id="PF04954">
    <property type="entry name" value="SIP"/>
    <property type="match status" value="1"/>
</dbReference>
<dbReference type="InterPro" id="IPR039374">
    <property type="entry name" value="SIP_fam"/>
</dbReference>
<dbReference type="InterPro" id="IPR007037">
    <property type="entry name" value="SIP_rossman_dom"/>
</dbReference>
<dbReference type="Gene3D" id="2.40.30.10">
    <property type="entry name" value="Translation factors"/>
    <property type="match status" value="1"/>
</dbReference>
<dbReference type="SUPFAM" id="SSF63380">
    <property type="entry name" value="Riboflavin synthase domain-like"/>
    <property type="match status" value="1"/>
</dbReference>
<dbReference type="InterPro" id="IPR013113">
    <property type="entry name" value="SIP_FAD-bd"/>
</dbReference>
<dbReference type="PANTHER" id="PTHR30157">
    <property type="entry name" value="FERRIC REDUCTASE, NADPH-DEPENDENT"/>
    <property type="match status" value="1"/>
</dbReference>
<organism evidence="2 3">
    <name type="scientific">Dactylosporangium sucinum</name>
    <dbReference type="NCBI Taxonomy" id="1424081"/>
    <lineage>
        <taxon>Bacteria</taxon>
        <taxon>Bacillati</taxon>
        <taxon>Actinomycetota</taxon>
        <taxon>Actinomycetes</taxon>
        <taxon>Micromonosporales</taxon>
        <taxon>Micromonosporaceae</taxon>
        <taxon>Dactylosporangium</taxon>
    </lineage>
</organism>
<reference evidence="2" key="1">
    <citation type="journal article" date="2014" name="Int. J. Syst. Evol. Microbiol.">
        <title>Complete genome sequence of Corynebacterium casei LMG S-19264T (=DSM 44701T), isolated from a smear-ripened cheese.</title>
        <authorList>
            <consortium name="US DOE Joint Genome Institute (JGI-PGF)"/>
            <person name="Walter F."/>
            <person name="Albersmeier A."/>
            <person name="Kalinowski J."/>
            <person name="Ruckert C."/>
        </authorList>
    </citation>
    <scope>NUCLEOTIDE SEQUENCE</scope>
    <source>
        <strain evidence="2">JCM 19831</strain>
    </source>
</reference>
<dbReference type="GO" id="GO:0016491">
    <property type="term" value="F:oxidoreductase activity"/>
    <property type="evidence" value="ECO:0007669"/>
    <property type="project" value="InterPro"/>
</dbReference>
<dbReference type="Gene3D" id="3.40.50.80">
    <property type="entry name" value="Nucleotide-binding domain of ferredoxin-NADP reductase (FNR) module"/>
    <property type="match status" value="1"/>
</dbReference>
<dbReference type="PANTHER" id="PTHR30157:SF0">
    <property type="entry name" value="NADPH-DEPENDENT FERRIC-CHELATE REDUCTASE"/>
    <property type="match status" value="1"/>
</dbReference>
<evidence type="ECO:0000313" key="2">
    <source>
        <dbReference type="EMBL" id="GGM06045.1"/>
    </source>
</evidence>
<dbReference type="RefSeq" id="WP_190247925.1">
    <property type="nucleotide sequence ID" value="NZ_BMPI01000002.1"/>
</dbReference>
<dbReference type="Proteomes" id="UP000642070">
    <property type="component" value="Unassembled WGS sequence"/>
</dbReference>
<dbReference type="Pfam" id="PF08021">
    <property type="entry name" value="FAD_binding_9"/>
    <property type="match status" value="1"/>
</dbReference>
<reference evidence="2" key="2">
    <citation type="submission" date="2020-09" db="EMBL/GenBank/DDBJ databases">
        <authorList>
            <person name="Sun Q."/>
            <person name="Ohkuma M."/>
        </authorList>
    </citation>
    <scope>NUCLEOTIDE SEQUENCE</scope>
    <source>
        <strain evidence="2">JCM 19831</strain>
    </source>
</reference>
<dbReference type="AlphaFoldDB" id="A0A917WI77"/>
<dbReference type="PROSITE" id="PS51384">
    <property type="entry name" value="FAD_FR"/>
    <property type="match status" value="1"/>
</dbReference>
<feature type="domain" description="FAD-binding FR-type" evidence="1">
    <location>
        <begin position="14"/>
        <end position="139"/>
    </location>
</feature>
<evidence type="ECO:0000259" key="1">
    <source>
        <dbReference type="PROSITE" id="PS51384"/>
    </source>
</evidence>
<keyword evidence="3" id="KW-1185">Reference proteome</keyword>
<protein>
    <submittedName>
        <fullName evidence="2">Siderophore-interacting protein</fullName>
    </submittedName>
</protein>
<accession>A0A917WI77</accession>
<comment type="caution">
    <text evidence="2">The sequence shown here is derived from an EMBL/GenBank/DDBJ whole genome shotgun (WGS) entry which is preliminary data.</text>
</comment>
<name>A0A917WI77_9ACTN</name>
<dbReference type="InterPro" id="IPR017938">
    <property type="entry name" value="Riboflavin_synthase-like_b-brl"/>
</dbReference>
<dbReference type="CDD" id="cd06193">
    <property type="entry name" value="siderophore_interacting"/>
    <property type="match status" value="1"/>
</dbReference>
<dbReference type="EMBL" id="BMPI01000002">
    <property type="protein sequence ID" value="GGM06045.1"/>
    <property type="molecule type" value="Genomic_DNA"/>
</dbReference>
<dbReference type="InterPro" id="IPR017927">
    <property type="entry name" value="FAD-bd_FR_type"/>
</dbReference>
<dbReference type="InterPro" id="IPR039261">
    <property type="entry name" value="FNR_nucleotide-bd"/>
</dbReference>